<keyword evidence="4 10" id="KW-0547">Nucleotide-binding</keyword>
<comment type="caution">
    <text evidence="12">The sequence shown here is derived from an EMBL/GenBank/DDBJ whole genome shotgun (WGS) entry which is preliminary data.</text>
</comment>
<dbReference type="AlphaFoldDB" id="A0A227KQB3"/>
<evidence type="ECO:0000256" key="3">
    <source>
        <dbReference type="ARBA" id="ARBA00022722"/>
    </source>
</evidence>
<dbReference type="Pfam" id="PF18766">
    <property type="entry name" value="SWI2_SNF2"/>
    <property type="match status" value="1"/>
</dbReference>
<protein>
    <recommendedName>
        <fullName evidence="10">Type I restriction enzyme endonuclease subunit</fullName>
        <shortName evidence="10">R protein</shortName>
        <ecNumber evidence="10">3.1.21.3</ecNumber>
    </recommendedName>
</protein>
<proteinExistence type="inferred from homology"/>
<dbReference type="RefSeq" id="WP_066595476.1">
    <property type="nucleotide sequence ID" value="NZ_CAMQZD010000066.1"/>
</dbReference>
<comment type="subunit">
    <text evidence="10">The type I restriction/modification system is composed of three polypeptides R, M and S.</text>
</comment>
<dbReference type="Gene3D" id="1.20.58.910">
    <property type="match status" value="1"/>
</dbReference>
<dbReference type="Proteomes" id="UP000214610">
    <property type="component" value="Unassembled WGS sequence"/>
</dbReference>
<keyword evidence="9 10" id="KW-0238">DNA-binding</keyword>
<dbReference type="GO" id="GO:0005524">
    <property type="term" value="F:ATP binding"/>
    <property type="evidence" value="ECO:0007669"/>
    <property type="project" value="UniProtKB-KW"/>
</dbReference>
<dbReference type="InterPro" id="IPR014001">
    <property type="entry name" value="Helicase_ATP-bd"/>
</dbReference>
<keyword evidence="8 10" id="KW-0067">ATP-binding</keyword>
<keyword evidence="12" id="KW-0347">Helicase</keyword>
<sequence>MSELEAKIEKSLINQLTSGISQWTHRPDIKTDVQLWANFRDKLNKNNLGVLNGVEITDGEMQQIKDYMLENSSTSYKAALWLAGEHGISQIPLVREDASLGQINLMALNNREIAGGRSSYEVINQFLPETGERERRFDVSLLINGIPLIHIELKNPDHPYMDAFRQIQNYCREGQFRSLFGFVQMFVVSNEAETRYIAANTTGEMGEKFLTRWVDEDNQTVNSCLEFAKAALNIPMAHLMIGRYSVIDETNKRQVLLRPYQIHAISKIREASKENKSGYVWHTTGSGKTLTSYTVTKNLLDIPSIDKAIFLIDRRDLDKQTSDSFQSYAHNDDVDVDKTESTKDLENKLCNKEKTAIVTTIQKMQNIIRKCSAKNLSEPIAKLKKQLQSKRLAFVIDECHRTVSPQTKRELGNFFGSFEHPCLWYGFTGTPIFAENQREMLGDLPRTTLKLYERELHKYTIKEALHDGAVLGFQIQSLGNGLESLQELARENKLFSEEKIFSMSQEELEDAVVGHYEKNGKSLYSNSAHREKVVDYIINKSGGKLNLVAGEGNTFEGILTCSSIKEAQAYYKLFKQFKAENKVKESILSRLPDFPKVAITYTVGENEDGADVNKEAMKESLEDYKKMFPDAPASLDELGAYNADLNKRLARKESRYRTRDQQLDLVIVVDRLLTGFDAPCLSTIFLDRPPMKPQHLIQAFSRTNRIFTPVKRYGQIVTMQFPASYARKIDEALVLYSSGGTAEVSAPSWKETKTEFKKAVKVLKEIAPSSDKAGELTDLEDLKEFVRAYQAVDRAFSSLQVYDEFEEDKLQEQFGITREKIESYVGFYKNALEIIRGEGPIDPEESPILVDFDYRLESVKFFEVNYKYLMELIQSHIPECADEAVARISEKEEKRVSKYIELYKKQNPGIGSIVEQIWADIKNSPHDFTGQNAFEIVERKLGEKILEKLEAFSEKWAVTMAELNAVKDAWDGLSAIELTGNYPLFKEKGNKQNKLRYKKELREAANKMFKEEIGPLTRF</sequence>
<dbReference type="GO" id="GO:0009035">
    <property type="term" value="F:type I site-specific deoxyribonuclease activity"/>
    <property type="evidence" value="ECO:0007669"/>
    <property type="project" value="UniProtKB-EC"/>
</dbReference>
<dbReference type="Pfam" id="PF04313">
    <property type="entry name" value="HSDR_N"/>
    <property type="match status" value="1"/>
</dbReference>
<evidence type="ECO:0000256" key="8">
    <source>
        <dbReference type="ARBA" id="ARBA00022840"/>
    </source>
</evidence>
<dbReference type="GeneID" id="78362908"/>
<dbReference type="PANTHER" id="PTHR30195">
    <property type="entry name" value="TYPE I SITE-SPECIFIC DEOXYRIBONUCLEASE PROTEIN SUBUNIT M AND R"/>
    <property type="match status" value="1"/>
</dbReference>
<dbReference type="GO" id="GO:0004386">
    <property type="term" value="F:helicase activity"/>
    <property type="evidence" value="ECO:0007669"/>
    <property type="project" value="UniProtKB-KW"/>
</dbReference>
<evidence type="ECO:0000256" key="10">
    <source>
        <dbReference type="RuleBase" id="RU364115"/>
    </source>
</evidence>
<evidence type="ECO:0000313" key="12">
    <source>
        <dbReference type="EMBL" id="OXE50731.1"/>
    </source>
</evidence>
<gene>
    <name evidence="12" type="ORF">ADH67_00015</name>
</gene>
<keyword evidence="6" id="KW-0255">Endonuclease</keyword>
<evidence type="ECO:0000259" key="11">
    <source>
        <dbReference type="PROSITE" id="PS51192"/>
    </source>
</evidence>
<evidence type="ECO:0000256" key="6">
    <source>
        <dbReference type="ARBA" id="ARBA00022759"/>
    </source>
</evidence>
<evidence type="ECO:0000256" key="4">
    <source>
        <dbReference type="ARBA" id="ARBA00022741"/>
    </source>
</evidence>
<dbReference type="InterPro" id="IPR051268">
    <property type="entry name" value="Type-I_R_enzyme_R_subunit"/>
</dbReference>
<dbReference type="InterPro" id="IPR055180">
    <property type="entry name" value="HsdR_RecA-like_helicase_dom_2"/>
</dbReference>
<evidence type="ECO:0000256" key="1">
    <source>
        <dbReference type="ARBA" id="ARBA00000851"/>
    </source>
</evidence>
<dbReference type="REBASE" id="236733">
    <property type="entry name" value="TmuYL45ORF25P"/>
</dbReference>
<keyword evidence="13" id="KW-1185">Reference proteome</keyword>
<dbReference type="CDD" id="cd22332">
    <property type="entry name" value="HsdR_N"/>
    <property type="match status" value="1"/>
</dbReference>
<dbReference type="Pfam" id="PF22679">
    <property type="entry name" value="T1R_D3-like"/>
    <property type="match status" value="1"/>
</dbReference>
<dbReference type="EMBL" id="NHMP01000001">
    <property type="protein sequence ID" value="OXE50731.1"/>
    <property type="molecule type" value="Genomic_DNA"/>
</dbReference>
<dbReference type="InterPro" id="IPR022625">
    <property type="entry name" value="TypeI_RM_Rsu_C"/>
</dbReference>
<dbReference type="PROSITE" id="PS51192">
    <property type="entry name" value="HELICASE_ATP_BIND_1"/>
    <property type="match status" value="1"/>
</dbReference>
<dbReference type="InterPro" id="IPR040980">
    <property type="entry name" value="SWI2_SNF2"/>
</dbReference>
<keyword evidence="5 10" id="KW-0680">Restriction system</keyword>
<comment type="function">
    <text evidence="10">Subunit R is required for both nuclease and ATPase activities, but not for modification.</text>
</comment>
<reference evidence="13" key="1">
    <citation type="submission" date="2017-05" db="EMBL/GenBank/DDBJ databases">
        <title>Improved OligoMM genomes.</title>
        <authorList>
            <person name="Garzetti D."/>
        </authorList>
    </citation>
    <scope>NUCLEOTIDE SEQUENCE [LARGE SCALE GENOMIC DNA]</scope>
    <source>
        <strain evidence="13">YL45</strain>
    </source>
</reference>
<evidence type="ECO:0000256" key="9">
    <source>
        <dbReference type="ARBA" id="ARBA00023125"/>
    </source>
</evidence>
<keyword evidence="7 10" id="KW-0378">Hydrolase</keyword>
<evidence type="ECO:0000313" key="13">
    <source>
        <dbReference type="Proteomes" id="UP000214610"/>
    </source>
</evidence>
<accession>A0A227KQB3</accession>
<dbReference type="GO" id="GO:0003677">
    <property type="term" value="F:DNA binding"/>
    <property type="evidence" value="ECO:0007669"/>
    <property type="project" value="UniProtKB-KW"/>
</dbReference>
<name>A0A227KQB3_9BURK</name>
<dbReference type="SUPFAM" id="SSF52540">
    <property type="entry name" value="P-loop containing nucleoside triphosphate hydrolases"/>
    <property type="match status" value="2"/>
</dbReference>
<dbReference type="Gene3D" id="3.90.1570.50">
    <property type="match status" value="1"/>
</dbReference>
<dbReference type="Gene3D" id="3.40.50.300">
    <property type="entry name" value="P-loop containing nucleotide triphosphate hydrolases"/>
    <property type="match status" value="2"/>
</dbReference>
<dbReference type="GO" id="GO:0009307">
    <property type="term" value="P:DNA restriction-modification system"/>
    <property type="evidence" value="ECO:0007669"/>
    <property type="project" value="UniProtKB-KW"/>
</dbReference>
<dbReference type="PANTHER" id="PTHR30195:SF16">
    <property type="entry name" value="TYPE I RESTRICTION ENZYME ENDONUCLEASE SUBUNIT"/>
    <property type="match status" value="1"/>
</dbReference>
<dbReference type="InterPro" id="IPR027417">
    <property type="entry name" value="P-loop_NTPase"/>
</dbReference>
<dbReference type="InterPro" id="IPR007409">
    <property type="entry name" value="Restrct_endonuc_type1_HsdR_N"/>
</dbReference>
<organism evidence="12 13">
    <name type="scientific">Turicimonas muris</name>
    <dbReference type="NCBI Taxonomy" id="1796652"/>
    <lineage>
        <taxon>Bacteria</taxon>
        <taxon>Pseudomonadati</taxon>
        <taxon>Pseudomonadota</taxon>
        <taxon>Betaproteobacteria</taxon>
        <taxon>Burkholderiales</taxon>
        <taxon>Sutterellaceae</taxon>
        <taxon>Turicimonas</taxon>
    </lineage>
</organism>
<evidence type="ECO:0000256" key="2">
    <source>
        <dbReference type="ARBA" id="ARBA00008598"/>
    </source>
</evidence>
<comment type="catalytic activity">
    <reaction evidence="1 10">
        <text>Endonucleolytic cleavage of DNA to give random double-stranded fragments with terminal 5'-phosphates, ATP is simultaneously hydrolyzed.</text>
        <dbReference type="EC" id="3.1.21.3"/>
    </reaction>
</comment>
<keyword evidence="3" id="KW-0540">Nuclease</keyword>
<dbReference type="InterPro" id="IPR004473">
    <property type="entry name" value="Restrct_endonuc_typeI_HsdR"/>
</dbReference>
<dbReference type="EC" id="3.1.21.3" evidence="10"/>
<evidence type="ECO:0000256" key="5">
    <source>
        <dbReference type="ARBA" id="ARBA00022747"/>
    </source>
</evidence>
<feature type="domain" description="Helicase ATP-binding" evidence="11">
    <location>
        <begin position="269"/>
        <end position="449"/>
    </location>
</feature>
<dbReference type="CDD" id="cd18800">
    <property type="entry name" value="SF2_C_EcoR124I-like"/>
    <property type="match status" value="1"/>
</dbReference>
<comment type="similarity">
    <text evidence="2 10">Belongs to the HsdR family.</text>
</comment>
<dbReference type="SMART" id="SM00487">
    <property type="entry name" value="DEXDc"/>
    <property type="match status" value="1"/>
</dbReference>
<dbReference type="NCBIfam" id="TIGR00348">
    <property type="entry name" value="hsdR"/>
    <property type="match status" value="1"/>
</dbReference>
<evidence type="ECO:0000256" key="7">
    <source>
        <dbReference type="ARBA" id="ARBA00022801"/>
    </source>
</evidence>
<dbReference type="Pfam" id="PF12008">
    <property type="entry name" value="EcoR124_C"/>
    <property type="match status" value="1"/>
</dbReference>